<evidence type="ECO:0000256" key="6">
    <source>
        <dbReference type="ARBA" id="ARBA00022490"/>
    </source>
</evidence>
<reference evidence="13" key="1">
    <citation type="submission" date="2025-08" db="UniProtKB">
        <authorList>
            <consortium name="RefSeq"/>
        </authorList>
    </citation>
    <scope>IDENTIFICATION</scope>
    <source>
        <tissue evidence="13">Whole Larva</tissue>
    </source>
</reference>
<feature type="coiled-coil region" evidence="10">
    <location>
        <begin position="73"/>
        <end position="107"/>
    </location>
</feature>
<accession>A0ABM1M3K5</accession>
<feature type="region of interest" description="Disordered" evidence="11">
    <location>
        <begin position="1"/>
        <end position="58"/>
    </location>
</feature>
<evidence type="ECO:0000256" key="7">
    <source>
        <dbReference type="ARBA" id="ARBA00023034"/>
    </source>
</evidence>
<gene>
    <name evidence="13" type="primary">LOC108557222</name>
</gene>
<evidence type="ECO:0000313" key="13">
    <source>
        <dbReference type="RefSeq" id="XP_017769155.1"/>
    </source>
</evidence>
<evidence type="ECO:0000313" key="12">
    <source>
        <dbReference type="Proteomes" id="UP000695000"/>
    </source>
</evidence>
<feature type="compositionally biased region" description="Acidic residues" evidence="11">
    <location>
        <begin position="1"/>
        <end position="30"/>
    </location>
</feature>
<name>A0ABM1M3K5_NICVS</name>
<evidence type="ECO:0000256" key="11">
    <source>
        <dbReference type="SAM" id="MobiDB-lite"/>
    </source>
</evidence>
<protein>
    <submittedName>
        <fullName evidence="13">Short coiled-coil protein homolog</fullName>
    </submittedName>
</protein>
<dbReference type="Pfam" id="PF10224">
    <property type="entry name" value="DUF2205"/>
    <property type="match status" value="1"/>
</dbReference>
<comment type="function">
    <text evidence="1">Positive regulator of amino acid starvation-induced autophagy.</text>
</comment>
<evidence type="ECO:0000256" key="1">
    <source>
        <dbReference type="ARBA" id="ARBA00002743"/>
    </source>
</evidence>
<evidence type="ECO:0000256" key="10">
    <source>
        <dbReference type="SAM" id="Coils"/>
    </source>
</evidence>
<keyword evidence="12" id="KW-1185">Reference proteome</keyword>
<evidence type="ECO:0000256" key="5">
    <source>
        <dbReference type="ARBA" id="ARBA00010880"/>
    </source>
</evidence>
<evidence type="ECO:0000256" key="3">
    <source>
        <dbReference type="ARBA" id="ARBA00004514"/>
    </source>
</evidence>
<sequence>MMADKTDDDIPLADDDPQVIIYDDDPEESNESGLNHGQSMESIQSSFTNDSAASPRHDQGLELDSAIDELEEKARFITQVLELQNTLDDLSQRLDHVKEENLRLKSENMVLGQYIENLMSASSVFQTTPKVKKK</sequence>
<dbReference type="Proteomes" id="UP000695000">
    <property type="component" value="Unplaced"/>
</dbReference>
<evidence type="ECO:0000256" key="9">
    <source>
        <dbReference type="ARBA" id="ARBA00023136"/>
    </source>
</evidence>
<dbReference type="GeneID" id="108557222"/>
<feature type="compositionally biased region" description="Polar residues" evidence="11">
    <location>
        <begin position="31"/>
        <end position="52"/>
    </location>
</feature>
<proteinExistence type="inferred from homology"/>
<comment type="similarity">
    <text evidence="5">Belongs to the SCOC family.</text>
</comment>
<dbReference type="Gene3D" id="1.20.5.170">
    <property type="match status" value="1"/>
</dbReference>
<dbReference type="PANTHER" id="PTHR21614">
    <property type="entry name" value="SHORT COILED COIL PROTEIN"/>
    <property type="match status" value="1"/>
</dbReference>
<evidence type="ECO:0000256" key="2">
    <source>
        <dbReference type="ARBA" id="ARBA00004255"/>
    </source>
</evidence>
<keyword evidence="9" id="KW-0472">Membrane</keyword>
<organism evidence="12 13">
    <name type="scientific">Nicrophorus vespilloides</name>
    <name type="common">Boreal carrion beetle</name>
    <dbReference type="NCBI Taxonomy" id="110193"/>
    <lineage>
        <taxon>Eukaryota</taxon>
        <taxon>Metazoa</taxon>
        <taxon>Ecdysozoa</taxon>
        <taxon>Arthropoda</taxon>
        <taxon>Hexapoda</taxon>
        <taxon>Insecta</taxon>
        <taxon>Pterygota</taxon>
        <taxon>Neoptera</taxon>
        <taxon>Endopterygota</taxon>
        <taxon>Coleoptera</taxon>
        <taxon>Polyphaga</taxon>
        <taxon>Staphyliniformia</taxon>
        <taxon>Silphidae</taxon>
        <taxon>Nicrophorinae</taxon>
        <taxon>Nicrophorus</taxon>
    </lineage>
</organism>
<keyword evidence="6" id="KW-0963">Cytoplasm</keyword>
<evidence type="ECO:0000256" key="4">
    <source>
        <dbReference type="ARBA" id="ARBA00004601"/>
    </source>
</evidence>
<dbReference type="InterPro" id="IPR019357">
    <property type="entry name" value="SCOC"/>
</dbReference>
<keyword evidence="8 10" id="KW-0175">Coiled coil</keyword>
<comment type="subcellular location">
    <subcellularLocation>
        <location evidence="3">Cytoplasm</location>
        <location evidence="3">Cytosol</location>
    </subcellularLocation>
    <subcellularLocation>
        <location evidence="2">Golgi apparatus membrane</location>
        <topology evidence="2">Peripheral membrane protein</topology>
        <orientation evidence="2">Cytoplasmic side</orientation>
    </subcellularLocation>
    <subcellularLocation>
        <location evidence="4">Golgi apparatus</location>
        <location evidence="4">trans-Golgi network</location>
    </subcellularLocation>
</comment>
<keyword evidence="7" id="KW-0333">Golgi apparatus</keyword>
<dbReference type="RefSeq" id="XP_017769155.1">
    <property type="nucleotide sequence ID" value="XM_017913666.1"/>
</dbReference>
<dbReference type="PANTHER" id="PTHR21614:SF0">
    <property type="entry name" value="GEO08385P1"/>
    <property type="match status" value="1"/>
</dbReference>
<evidence type="ECO:0000256" key="8">
    <source>
        <dbReference type="ARBA" id="ARBA00023054"/>
    </source>
</evidence>